<dbReference type="InterPro" id="IPR045584">
    <property type="entry name" value="Pilin-like"/>
</dbReference>
<evidence type="ECO:0000256" key="1">
    <source>
        <dbReference type="SAM" id="MobiDB-lite"/>
    </source>
</evidence>
<dbReference type="Pfam" id="PF07963">
    <property type="entry name" value="N_methyl"/>
    <property type="match status" value="1"/>
</dbReference>
<dbReference type="Proteomes" id="UP000609651">
    <property type="component" value="Unassembled WGS sequence"/>
</dbReference>
<evidence type="ECO:0000313" key="4">
    <source>
        <dbReference type="Proteomes" id="UP000609651"/>
    </source>
</evidence>
<feature type="region of interest" description="Disordered" evidence="1">
    <location>
        <begin position="198"/>
        <end position="219"/>
    </location>
</feature>
<protein>
    <recommendedName>
        <fullName evidence="5">Type II secretion system protein H</fullName>
    </recommendedName>
</protein>
<name>A0ABX1VEK6_9PLAN</name>
<comment type="caution">
    <text evidence="3">The sequence shown here is derived from an EMBL/GenBank/DDBJ whole genome shotgun (WGS) entry which is preliminary data.</text>
</comment>
<keyword evidence="4" id="KW-1185">Reference proteome</keyword>
<keyword evidence="2" id="KW-0812">Transmembrane</keyword>
<evidence type="ECO:0000313" key="3">
    <source>
        <dbReference type="EMBL" id="NNJ25718.1"/>
    </source>
</evidence>
<feature type="compositionally biased region" description="Polar residues" evidence="1">
    <location>
        <begin position="210"/>
        <end position="219"/>
    </location>
</feature>
<reference evidence="3 4" key="1">
    <citation type="journal article" date="2020" name="Syst. Appl. Microbiol.">
        <title>Alienimonas chondri sp. nov., a novel planctomycete isolated from the biofilm of the red alga Chondrus crispus.</title>
        <authorList>
            <person name="Vitorino I."/>
            <person name="Albuquerque L."/>
            <person name="Wiegand S."/>
            <person name="Kallscheuer N."/>
            <person name="da Costa M.S."/>
            <person name="Lobo-da-Cunha A."/>
            <person name="Jogler C."/>
            <person name="Lage O.M."/>
        </authorList>
    </citation>
    <scope>NUCLEOTIDE SEQUENCE [LARGE SCALE GENOMIC DNA]</scope>
    <source>
        <strain evidence="3 4">LzC2</strain>
    </source>
</reference>
<organism evidence="3 4">
    <name type="scientific">Alienimonas chondri</name>
    <dbReference type="NCBI Taxonomy" id="2681879"/>
    <lineage>
        <taxon>Bacteria</taxon>
        <taxon>Pseudomonadati</taxon>
        <taxon>Planctomycetota</taxon>
        <taxon>Planctomycetia</taxon>
        <taxon>Planctomycetales</taxon>
        <taxon>Planctomycetaceae</taxon>
        <taxon>Alienimonas</taxon>
    </lineage>
</organism>
<evidence type="ECO:0000256" key="2">
    <source>
        <dbReference type="SAM" id="Phobius"/>
    </source>
</evidence>
<dbReference type="RefSeq" id="WP_171186014.1">
    <property type="nucleotide sequence ID" value="NZ_WTPX01000047.1"/>
</dbReference>
<dbReference type="InterPro" id="IPR012902">
    <property type="entry name" value="N_methyl_site"/>
</dbReference>
<accession>A0ABX1VEK6</accession>
<dbReference type="PROSITE" id="PS00409">
    <property type="entry name" value="PROKAR_NTER_METHYL"/>
    <property type="match status" value="1"/>
</dbReference>
<keyword evidence="2" id="KW-0472">Membrane</keyword>
<gene>
    <name evidence="3" type="ORF">LzC2_17910</name>
</gene>
<proteinExistence type="predicted"/>
<sequence>MISARPHRRFAEQRPAGRRRAGFTLVEILLVLVVLATIAALISPVALRIFGDYALKQSAEAVRSDLTRARLNAVQEGVVYEFRAESGGDRWVVVPAEREAGSADPDAVTDWVPVSAGTLSEGVTFPSDGALSLTTGRPTADYFLGLPDASQLAQLQWAPPIRFQPDGTAAEAFVTISDERGGVRVAVRSLTGTASIEPVPVPTLGGPTLGTPNAGSMSR</sequence>
<dbReference type="EMBL" id="WTPX01000047">
    <property type="protein sequence ID" value="NNJ25718.1"/>
    <property type="molecule type" value="Genomic_DNA"/>
</dbReference>
<dbReference type="SUPFAM" id="SSF54523">
    <property type="entry name" value="Pili subunits"/>
    <property type="match status" value="1"/>
</dbReference>
<keyword evidence="2" id="KW-1133">Transmembrane helix</keyword>
<evidence type="ECO:0008006" key="5">
    <source>
        <dbReference type="Google" id="ProtNLM"/>
    </source>
</evidence>
<feature type="transmembrane region" description="Helical" evidence="2">
    <location>
        <begin position="21"/>
        <end position="42"/>
    </location>
</feature>
<dbReference type="NCBIfam" id="TIGR02532">
    <property type="entry name" value="IV_pilin_GFxxxE"/>
    <property type="match status" value="1"/>
</dbReference>